<name>A0A9D1MHR7_9FIRM</name>
<organism evidence="2 3">
    <name type="scientific">Candidatus Stercoripulliclostridium merdigallinarum</name>
    <dbReference type="NCBI Taxonomy" id="2840951"/>
    <lineage>
        <taxon>Bacteria</taxon>
        <taxon>Bacillati</taxon>
        <taxon>Bacillota</taxon>
        <taxon>Clostridia</taxon>
        <taxon>Eubacteriales</taxon>
        <taxon>Candidatus Stercoripulliclostridium</taxon>
    </lineage>
</organism>
<evidence type="ECO:0000256" key="1">
    <source>
        <dbReference type="SAM" id="Coils"/>
    </source>
</evidence>
<keyword evidence="1" id="KW-0175">Coiled coil</keyword>
<evidence type="ECO:0008006" key="4">
    <source>
        <dbReference type="Google" id="ProtNLM"/>
    </source>
</evidence>
<gene>
    <name evidence="2" type="ORF">IAB05_04780</name>
</gene>
<evidence type="ECO:0000313" key="3">
    <source>
        <dbReference type="Proteomes" id="UP000824094"/>
    </source>
</evidence>
<protein>
    <recommendedName>
        <fullName evidence="4">ATPase</fullName>
    </recommendedName>
</protein>
<accession>A0A9D1MHR7</accession>
<reference evidence="2" key="2">
    <citation type="journal article" date="2021" name="PeerJ">
        <title>Extensive microbial diversity within the chicken gut microbiome revealed by metagenomics and culture.</title>
        <authorList>
            <person name="Gilroy R."/>
            <person name="Ravi A."/>
            <person name="Getino M."/>
            <person name="Pursley I."/>
            <person name="Horton D.L."/>
            <person name="Alikhan N.F."/>
            <person name="Baker D."/>
            <person name="Gharbi K."/>
            <person name="Hall N."/>
            <person name="Watson M."/>
            <person name="Adriaenssens E.M."/>
            <person name="Foster-Nyarko E."/>
            <person name="Jarju S."/>
            <person name="Secka A."/>
            <person name="Antonio M."/>
            <person name="Oren A."/>
            <person name="Chaudhuri R.R."/>
            <person name="La Ragione R."/>
            <person name="Hildebrand F."/>
            <person name="Pallen M.J."/>
        </authorList>
    </citation>
    <scope>NUCLEOTIDE SEQUENCE</scope>
    <source>
        <strain evidence="2">18911</strain>
    </source>
</reference>
<reference evidence="2" key="1">
    <citation type="submission" date="2020-10" db="EMBL/GenBank/DDBJ databases">
        <authorList>
            <person name="Gilroy R."/>
        </authorList>
    </citation>
    <scope>NUCLEOTIDE SEQUENCE</scope>
    <source>
        <strain evidence="2">18911</strain>
    </source>
</reference>
<dbReference type="AlphaFoldDB" id="A0A9D1MHR7"/>
<dbReference type="EMBL" id="DVNF01000141">
    <property type="protein sequence ID" value="HIU60685.1"/>
    <property type="molecule type" value="Genomic_DNA"/>
</dbReference>
<comment type="caution">
    <text evidence="2">The sequence shown here is derived from an EMBL/GenBank/DDBJ whole genome shotgun (WGS) entry which is preliminary data.</text>
</comment>
<proteinExistence type="predicted"/>
<feature type="coiled-coil region" evidence="1">
    <location>
        <begin position="49"/>
        <end position="111"/>
    </location>
</feature>
<evidence type="ECO:0000313" key="2">
    <source>
        <dbReference type="EMBL" id="HIU60685.1"/>
    </source>
</evidence>
<sequence length="146" mass="16343">MDEIEELLQQIERELANGKHPIFGGGVTVDAEAIYAAVDGIRAAIPGAVREAKIILRDSEKRMEAESNRARDIIQKAEQRANELLNEHALLKQAQEEADRIRRQADAYAAKVRMDARNELIGLLEQSDDALMKSLKLIRSALNNLK</sequence>
<dbReference type="Proteomes" id="UP000824094">
    <property type="component" value="Unassembled WGS sequence"/>
</dbReference>